<evidence type="ECO:0000256" key="3">
    <source>
        <dbReference type="ARBA" id="ARBA00022679"/>
    </source>
</evidence>
<dbReference type="EMBL" id="JYON01000021">
    <property type="protein sequence ID" value="KJH70548.1"/>
    <property type="molecule type" value="Genomic_DNA"/>
</dbReference>
<feature type="region of interest" description="Disordered" evidence="10">
    <location>
        <begin position="386"/>
        <end position="421"/>
    </location>
</feature>
<dbReference type="STRING" id="1618023.UH38_17415"/>
<dbReference type="AlphaFoldDB" id="A0A0D8ZP00"/>
<evidence type="ECO:0000256" key="1">
    <source>
        <dbReference type="ARBA" id="ARBA00012513"/>
    </source>
</evidence>
<evidence type="ECO:0000256" key="5">
    <source>
        <dbReference type="ARBA" id="ARBA00022777"/>
    </source>
</evidence>
<dbReference type="InterPro" id="IPR008266">
    <property type="entry name" value="Tyr_kinase_AS"/>
</dbReference>
<evidence type="ECO:0000256" key="9">
    <source>
        <dbReference type="PROSITE-ProRule" id="PRU10141"/>
    </source>
</evidence>
<dbReference type="GO" id="GO:0004674">
    <property type="term" value="F:protein serine/threonine kinase activity"/>
    <property type="evidence" value="ECO:0007669"/>
    <property type="project" value="UniProtKB-KW"/>
</dbReference>
<dbReference type="PATRIC" id="fig|1618023.3.peg.552"/>
<comment type="catalytic activity">
    <reaction evidence="7">
        <text>L-threonyl-[protein] + ATP = O-phospho-L-threonyl-[protein] + ADP + H(+)</text>
        <dbReference type="Rhea" id="RHEA:46608"/>
        <dbReference type="Rhea" id="RHEA-COMP:11060"/>
        <dbReference type="Rhea" id="RHEA-COMP:11605"/>
        <dbReference type="ChEBI" id="CHEBI:15378"/>
        <dbReference type="ChEBI" id="CHEBI:30013"/>
        <dbReference type="ChEBI" id="CHEBI:30616"/>
        <dbReference type="ChEBI" id="CHEBI:61977"/>
        <dbReference type="ChEBI" id="CHEBI:456216"/>
        <dbReference type="EC" id="2.7.11.1"/>
    </reaction>
</comment>
<protein>
    <recommendedName>
        <fullName evidence="1">non-specific serine/threonine protein kinase</fullName>
        <ecNumber evidence="1">2.7.11.1</ecNumber>
    </recommendedName>
</protein>
<evidence type="ECO:0000256" key="2">
    <source>
        <dbReference type="ARBA" id="ARBA00022527"/>
    </source>
</evidence>
<keyword evidence="4 9" id="KW-0547">Nucleotide-binding</keyword>
<keyword evidence="13" id="KW-1185">Reference proteome</keyword>
<dbReference type="EC" id="2.7.11.1" evidence="1"/>
<keyword evidence="2" id="KW-0723">Serine/threonine-protein kinase</keyword>
<dbReference type="Gene3D" id="3.30.200.20">
    <property type="entry name" value="Phosphorylase Kinase, domain 1"/>
    <property type="match status" value="1"/>
</dbReference>
<gene>
    <name evidence="12" type="ORF">UH38_17415</name>
</gene>
<dbReference type="Pfam" id="PF00069">
    <property type="entry name" value="Pkinase"/>
    <property type="match status" value="1"/>
</dbReference>
<dbReference type="OrthoDB" id="507628at2"/>
<feature type="compositionally biased region" description="Low complexity" evidence="10">
    <location>
        <begin position="412"/>
        <end position="421"/>
    </location>
</feature>
<dbReference type="CDD" id="cd14014">
    <property type="entry name" value="STKc_PknB_like"/>
    <property type="match status" value="1"/>
</dbReference>
<evidence type="ECO:0000313" key="13">
    <source>
        <dbReference type="Proteomes" id="UP000032452"/>
    </source>
</evidence>
<dbReference type="InterPro" id="IPR011009">
    <property type="entry name" value="Kinase-like_dom_sf"/>
</dbReference>
<evidence type="ECO:0000256" key="8">
    <source>
        <dbReference type="ARBA" id="ARBA00048679"/>
    </source>
</evidence>
<evidence type="ECO:0000256" key="6">
    <source>
        <dbReference type="ARBA" id="ARBA00022840"/>
    </source>
</evidence>
<dbReference type="GO" id="GO:0005524">
    <property type="term" value="F:ATP binding"/>
    <property type="evidence" value="ECO:0007669"/>
    <property type="project" value="UniProtKB-UniRule"/>
</dbReference>
<organism evidence="12 13">
    <name type="scientific">Aliterella atlantica CENA595</name>
    <dbReference type="NCBI Taxonomy" id="1618023"/>
    <lineage>
        <taxon>Bacteria</taxon>
        <taxon>Bacillati</taxon>
        <taxon>Cyanobacteriota</taxon>
        <taxon>Cyanophyceae</taxon>
        <taxon>Chroococcidiopsidales</taxon>
        <taxon>Aliterellaceae</taxon>
        <taxon>Aliterella</taxon>
    </lineage>
</organism>
<dbReference type="RefSeq" id="WP_045055962.1">
    <property type="nucleotide sequence ID" value="NZ_CAWMDP010000008.1"/>
</dbReference>
<dbReference type="PANTHER" id="PTHR24363">
    <property type="entry name" value="SERINE/THREONINE PROTEIN KINASE"/>
    <property type="match status" value="1"/>
</dbReference>
<proteinExistence type="predicted"/>
<keyword evidence="6 9" id="KW-0067">ATP-binding</keyword>
<sequence length="685" mass="75611">MNPIYCSQGHENASNSRFCFQCGEQLTLAAKQQGIYSGLILGDRYRIIKQLGQGGFGRTYLAEDINRFSEMCVLKEFAPQVQSNAVLQKAEELFAREAGVLYKLQHPQIPRFRELFRVSVDGKGYLFLVQDYVEGQNYYSVLAAHQPQRFSETEVRELLLNILPVLEYIHSLGVIHRDISPDNLILRASDSLPVLIDFGGVKQVAATVSQLEQAQAGKATAPPTLLGKVGFAPNEQMRTGAVYPHSDLYALAVTILVLLTGKHPQALIDDRTLSWQWEKEVNVSPNLTTVLNKMLQPNMSDRYQNARQVWQAINVSAHEATFAAPAYTGASVMHYQPPVNIDTPQPEKSPLGKILLGALILLGLGGATFWGISAYLQTASNPPVIEETTPSPIASASPSTTPTPSPSPPPQLSAAEQAQAQTITDQRRNLGIDDDFYFSVMNQLFWAKYPQYQGRKLTNEPKDAQGRSQWYEFAEDLLSKLETLSQTGRQKLGKYTAADRDRSVTAISQVYVGSRSLYDLADAAFFELFPEQRGKEFINLPIGQIWNAIVVDKASEITNKKNYEQIAFAPGTTGTELSGSLIPGEGKVYIAHLQQQQKTEINLKAEPQLLISIYSPTGKVLLADSTSRTWSGTLQEDGFYEIVVVSNASATKNYELALNVENTTPEVTEPETTSPSPDLETSPSP</sequence>
<dbReference type="PROSITE" id="PS00107">
    <property type="entry name" value="PROTEIN_KINASE_ATP"/>
    <property type="match status" value="1"/>
</dbReference>
<keyword evidence="5" id="KW-0418">Kinase</keyword>
<reference evidence="12 13" key="1">
    <citation type="submission" date="2015-02" db="EMBL/GenBank/DDBJ databases">
        <title>Draft genome of a novel marine cyanobacterium (Chroococcales) isolated from South Atlantic Ocean.</title>
        <authorList>
            <person name="Rigonato J."/>
            <person name="Alvarenga D.O."/>
            <person name="Branco L.H."/>
            <person name="Varani A.M."/>
            <person name="Brandini F.P."/>
            <person name="Fiore M.F."/>
        </authorList>
    </citation>
    <scope>NUCLEOTIDE SEQUENCE [LARGE SCALE GENOMIC DNA]</scope>
    <source>
        <strain evidence="12 13">CENA595</strain>
    </source>
</reference>
<evidence type="ECO:0000256" key="4">
    <source>
        <dbReference type="ARBA" id="ARBA00022741"/>
    </source>
</evidence>
<name>A0A0D8ZP00_9CYAN</name>
<feature type="compositionally biased region" description="Pro residues" evidence="10">
    <location>
        <begin position="401"/>
        <end position="411"/>
    </location>
</feature>
<evidence type="ECO:0000256" key="10">
    <source>
        <dbReference type="SAM" id="MobiDB-lite"/>
    </source>
</evidence>
<feature type="domain" description="Protein kinase" evidence="11">
    <location>
        <begin position="45"/>
        <end position="321"/>
    </location>
</feature>
<dbReference type="InterPro" id="IPR017441">
    <property type="entry name" value="Protein_kinase_ATP_BS"/>
</dbReference>
<feature type="binding site" evidence="9">
    <location>
        <position position="75"/>
    </location>
    <ligand>
        <name>ATP</name>
        <dbReference type="ChEBI" id="CHEBI:30616"/>
    </ligand>
</feature>
<dbReference type="PANTHER" id="PTHR24363:SF0">
    <property type="entry name" value="SERINE_THREONINE KINASE LIKE DOMAIN CONTAINING 1"/>
    <property type="match status" value="1"/>
</dbReference>
<evidence type="ECO:0000259" key="11">
    <source>
        <dbReference type="PROSITE" id="PS50011"/>
    </source>
</evidence>
<evidence type="ECO:0000256" key="7">
    <source>
        <dbReference type="ARBA" id="ARBA00047899"/>
    </source>
</evidence>
<dbReference type="InterPro" id="IPR000719">
    <property type="entry name" value="Prot_kinase_dom"/>
</dbReference>
<comment type="catalytic activity">
    <reaction evidence="8">
        <text>L-seryl-[protein] + ATP = O-phospho-L-seryl-[protein] + ADP + H(+)</text>
        <dbReference type="Rhea" id="RHEA:17989"/>
        <dbReference type="Rhea" id="RHEA-COMP:9863"/>
        <dbReference type="Rhea" id="RHEA-COMP:11604"/>
        <dbReference type="ChEBI" id="CHEBI:15378"/>
        <dbReference type="ChEBI" id="CHEBI:29999"/>
        <dbReference type="ChEBI" id="CHEBI:30616"/>
        <dbReference type="ChEBI" id="CHEBI:83421"/>
        <dbReference type="ChEBI" id="CHEBI:456216"/>
        <dbReference type="EC" id="2.7.11.1"/>
    </reaction>
</comment>
<accession>A0A0D8ZP00</accession>
<feature type="compositionally biased region" description="Low complexity" evidence="10">
    <location>
        <begin position="663"/>
        <end position="685"/>
    </location>
</feature>
<dbReference type="PROSITE" id="PS00109">
    <property type="entry name" value="PROTEIN_KINASE_TYR"/>
    <property type="match status" value="1"/>
</dbReference>
<evidence type="ECO:0000313" key="12">
    <source>
        <dbReference type="EMBL" id="KJH70548.1"/>
    </source>
</evidence>
<dbReference type="SUPFAM" id="SSF56112">
    <property type="entry name" value="Protein kinase-like (PK-like)"/>
    <property type="match status" value="1"/>
</dbReference>
<feature type="compositionally biased region" description="Low complexity" evidence="10">
    <location>
        <begin position="388"/>
        <end position="400"/>
    </location>
</feature>
<keyword evidence="3" id="KW-0808">Transferase</keyword>
<comment type="caution">
    <text evidence="12">The sequence shown here is derived from an EMBL/GenBank/DDBJ whole genome shotgun (WGS) entry which is preliminary data.</text>
</comment>
<dbReference type="Gene3D" id="1.10.510.10">
    <property type="entry name" value="Transferase(Phosphotransferase) domain 1"/>
    <property type="match status" value="1"/>
</dbReference>
<dbReference type="Proteomes" id="UP000032452">
    <property type="component" value="Unassembled WGS sequence"/>
</dbReference>
<feature type="region of interest" description="Disordered" evidence="10">
    <location>
        <begin position="660"/>
        <end position="685"/>
    </location>
</feature>
<dbReference type="Gene3D" id="2.60.120.380">
    <property type="match status" value="1"/>
</dbReference>
<dbReference type="PROSITE" id="PS50011">
    <property type="entry name" value="PROTEIN_KINASE_DOM"/>
    <property type="match status" value="1"/>
</dbReference>